<dbReference type="Gene3D" id="3.20.190.10">
    <property type="entry name" value="MutM-like, N-terminal"/>
    <property type="match status" value="1"/>
</dbReference>
<evidence type="ECO:0000256" key="4">
    <source>
        <dbReference type="ARBA" id="ARBA00022801"/>
    </source>
</evidence>
<evidence type="ECO:0000259" key="11">
    <source>
        <dbReference type="SMART" id="SM00898"/>
    </source>
</evidence>
<evidence type="ECO:0000259" key="12">
    <source>
        <dbReference type="SMART" id="SM01232"/>
    </source>
</evidence>
<evidence type="ECO:0000313" key="13">
    <source>
        <dbReference type="EMBL" id="KAG8466181.1"/>
    </source>
</evidence>
<feature type="region of interest" description="Disordered" evidence="10">
    <location>
        <begin position="384"/>
        <end position="411"/>
    </location>
</feature>
<feature type="domain" description="Formamidopyrimidine-DNA glycosylase H2TH DNA-binding" evidence="12">
    <location>
        <begin position="130"/>
        <end position="222"/>
    </location>
</feature>
<organism evidence="13 14">
    <name type="scientific">Diacronema lutheri</name>
    <name type="common">Unicellular marine alga</name>
    <name type="synonym">Monochrysis lutheri</name>
    <dbReference type="NCBI Taxonomy" id="2081491"/>
    <lineage>
        <taxon>Eukaryota</taxon>
        <taxon>Haptista</taxon>
        <taxon>Haptophyta</taxon>
        <taxon>Pavlovophyceae</taxon>
        <taxon>Pavlovales</taxon>
        <taxon>Pavlovaceae</taxon>
        <taxon>Diacronema</taxon>
    </lineage>
</organism>
<protein>
    <recommendedName>
        <fullName evidence="2">DNA-(apurinic or apyrimidinic site) lyase</fullName>
        <ecNumber evidence="2">4.2.99.18</ecNumber>
    </recommendedName>
</protein>
<keyword evidence="9" id="KW-0326">Glycosidase</keyword>
<reference evidence="13" key="1">
    <citation type="submission" date="2021-05" db="EMBL/GenBank/DDBJ databases">
        <title>The genome of the haptophyte Pavlova lutheri (Diacronema luteri, Pavlovales) - a model for lipid biosynthesis in eukaryotic algae.</title>
        <authorList>
            <person name="Hulatt C.J."/>
            <person name="Posewitz M.C."/>
        </authorList>
    </citation>
    <scope>NUCLEOTIDE SEQUENCE</scope>
    <source>
        <strain evidence="13">NIVA-4/92</strain>
    </source>
</reference>
<evidence type="ECO:0000256" key="1">
    <source>
        <dbReference type="ARBA" id="ARBA00009409"/>
    </source>
</evidence>
<keyword evidence="6" id="KW-0234">DNA repair</keyword>
<dbReference type="InterPro" id="IPR036361">
    <property type="entry name" value="SAP_dom_sf"/>
</dbReference>
<keyword evidence="5" id="KW-0238">DNA-binding</keyword>
<evidence type="ECO:0000256" key="10">
    <source>
        <dbReference type="SAM" id="MobiDB-lite"/>
    </source>
</evidence>
<dbReference type="Gene3D" id="1.10.8.50">
    <property type="match status" value="1"/>
</dbReference>
<dbReference type="OrthoDB" id="444592at2759"/>
<keyword evidence="8" id="KW-0511">Multifunctional enzyme</keyword>
<evidence type="ECO:0000256" key="2">
    <source>
        <dbReference type="ARBA" id="ARBA00012720"/>
    </source>
</evidence>
<gene>
    <name evidence="13" type="ORF">KFE25_001937</name>
</gene>
<dbReference type="EMBL" id="JAGTXO010000008">
    <property type="protein sequence ID" value="KAG8466181.1"/>
    <property type="molecule type" value="Genomic_DNA"/>
</dbReference>
<dbReference type="GO" id="GO:0140078">
    <property type="term" value="F:class I DNA-(apurinic or apyrimidinic site) endonuclease activity"/>
    <property type="evidence" value="ECO:0007669"/>
    <property type="project" value="UniProtKB-EC"/>
</dbReference>
<dbReference type="SMART" id="SM01232">
    <property type="entry name" value="H2TH"/>
    <property type="match status" value="1"/>
</dbReference>
<dbReference type="AlphaFoldDB" id="A0A8J5XCH8"/>
<dbReference type="SUPFAM" id="SSF46946">
    <property type="entry name" value="S13-like H2TH domain"/>
    <property type="match status" value="1"/>
</dbReference>
<evidence type="ECO:0000256" key="9">
    <source>
        <dbReference type="ARBA" id="ARBA00023295"/>
    </source>
</evidence>
<comment type="similarity">
    <text evidence="1">Belongs to the FPG family.</text>
</comment>
<dbReference type="InterPro" id="IPR035937">
    <property type="entry name" value="FPG_N"/>
</dbReference>
<keyword evidence="7" id="KW-0456">Lyase</keyword>
<dbReference type="GO" id="GO:0000703">
    <property type="term" value="F:oxidized pyrimidine nucleobase lesion DNA N-glycosylase activity"/>
    <property type="evidence" value="ECO:0007669"/>
    <property type="project" value="TreeGrafter"/>
</dbReference>
<evidence type="ECO:0000256" key="5">
    <source>
        <dbReference type="ARBA" id="ARBA00023125"/>
    </source>
</evidence>
<proteinExistence type="inferred from homology"/>
<dbReference type="Gene3D" id="1.10.720.30">
    <property type="entry name" value="SAP domain"/>
    <property type="match status" value="1"/>
</dbReference>
<evidence type="ECO:0000313" key="14">
    <source>
        <dbReference type="Proteomes" id="UP000751190"/>
    </source>
</evidence>
<dbReference type="InterPro" id="IPR010979">
    <property type="entry name" value="Ribosomal_uS13-like_H2TH"/>
</dbReference>
<keyword evidence="14" id="KW-1185">Reference proteome</keyword>
<dbReference type="Proteomes" id="UP000751190">
    <property type="component" value="Unassembled WGS sequence"/>
</dbReference>
<dbReference type="PANTHER" id="PTHR42697:SF1">
    <property type="entry name" value="ENDONUCLEASE 8"/>
    <property type="match status" value="1"/>
</dbReference>
<dbReference type="Pfam" id="PF06831">
    <property type="entry name" value="H2TH"/>
    <property type="match status" value="1"/>
</dbReference>
<dbReference type="GO" id="GO:0003684">
    <property type="term" value="F:damaged DNA binding"/>
    <property type="evidence" value="ECO:0007669"/>
    <property type="project" value="InterPro"/>
</dbReference>
<evidence type="ECO:0000256" key="3">
    <source>
        <dbReference type="ARBA" id="ARBA00022763"/>
    </source>
</evidence>
<keyword evidence="3" id="KW-0227">DNA damage</keyword>
<dbReference type="EC" id="4.2.99.18" evidence="2"/>
<dbReference type="InterPro" id="IPR012319">
    <property type="entry name" value="FPG_cat"/>
</dbReference>
<dbReference type="Pfam" id="PF01149">
    <property type="entry name" value="Fapy_DNA_glyco"/>
    <property type="match status" value="1"/>
</dbReference>
<feature type="domain" description="Formamidopyrimidine-DNA glycosylase catalytic" evidence="11">
    <location>
        <begin position="3"/>
        <end position="114"/>
    </location>
</feature>
<keyword evidence="4" id="KW-0378">Hydrolase</keyword>
<dbReference type="GO" id="GO:0006284">
    <property type="term" value="P:base-excision repair"/>
    <property type="evidence" value="ECO:0007669"/>
    <property type="project" value="InterPro"/>
</dbReference>
<dbReference type="GO" id="GO:0008270">
    <property type="term" value="F:zinc ion binding"/>
    <property type="evidence" value="ECO:0007669"/>
    <property type="project" value="InterPro"/>
</dbReference>
<name>A0A8J5XCH8_DIALT</name>
<dbReference type="PANTHER" id="PTHR42697">
    <property type="entry name" value="ENDONUCLEASE 8"/>
    <property type="match status" value="1"/>
</dbReference>
<dbReference type="SUPFAM" id="SSF81624">
    <property type="entry name" value="N-terminal domain of MutM-like DNA repair proteins"/>
    <property type="match status" value="1"/>
</dbReference>
<dbReference type="SMART" id="SM00898">
    <property type="entry name" value="Fapy_DNA_glyco"/>
    <property type="match status" value="1"/>
</dbReference>
<dbReference type="InterPro" id="IPR015886">
    <property type="entry name" value="H2TH_FPG"/>
</dbReference>
<comment type="caution">
    <text evidence="13">The sequence shown here is derived from an EMBL/GenBank/DDBJ whole genome shotgun (WGS) entry which is preliminary data.</text>
</comment>
<evidence type="ECO:0000256" key="6">
    <source>
        <dbReference type="ARBA" id="ARBA00023204"/>
    </source>
</evidence>
<sequence>MVEGHGVHRVAHALRSKLVGRTLNASSPNGRFADGAAAIDNLPFSRVEAIGKNLFAFFGEGAAQGPVVVHVHFGMAGVWAIFDVASGKAAAEPKDTTRLRLEGDGVVSHLSAMTVNHGGAELFDKFRAQLGQDPLRDDADTDALWAKVATSKRSIGQLLMDQSFFAGPGNIYRAEILFVAGVHPELTGVELTRDAFDRIWAVTVRLMRDGFLRGSIITVDAAEARRLGTPTLRRYIYDRATCGRCNGRVVSWQISARTCYACTACQPRAAGAPTPKGATDAKVFNSHCAPEPPSVRLEQGGFGALTVAELRAMLAERGAGAVAARGGKAVLIARLEALHAAVHAAEPPLTSALDAAAEKARAGESRAVEHVAELAPEQVRAALGGTSAQDKRAKRAAPAEAERSGSGSVAAAFRQRKLRAARAAPVLK</sequence>
<accession>A0A8J5XCH8</accession>
<evidence type="ECO:0000256" key="7">
    <source>
        <dbReference type="ARBA" id="ARBA00023239"/>
    </source>
</evidence>
<dbReference type="OMA" id="ARNLFWC"/>
<evidence type="ECO:0000256" key="8">
    <source>
        <dbReference type="ARBA" id="ARBA00023268"/>
    </source>
</evidence>